<name>A0A9W6JKC7_9HYPH</name>
<dbReference type="RefSeq" id="WP_271204959.1">
    <property type="nucleotide sequence ID" value="NZ_BSFK01000010.1"/>
</dbReference>
<evidence type="ECO:0000256" key="1">
    <source>
        <dbReference type="SAM" id="MobiDB-lite"/>
    </source>
</evidence>
<feature type="compositionally biased region" description="Basic and acidic residues" evidence="1">
    <location>
        <begin position="266"/>
        <end position="288"/>
    </location>
</feature>
<feature type="chain" id="PRO_5040879513" evidence="2">
    <location>
        <begin position="33"/>
        <end position="311"/>
    </location>
</feature>
<dbReference type="AlphaFoldDB" id="A0A9W6JKC7"/>
<evidence type="ECO:0000313" key="3">
    <source>
        <dbReference type="EMBL" id="GLK77123.1"/>
    </source>
</evidence>
<dbReference type="EMBL" id="BSFK01000010">
    <property type="protein sequence ID" value="GLK77123.1"/>
    <property type="molecule type" value="Genomic_DNA"/>
</dbReference>
<protein>
    <submittedName>
        <fullName evidence="3">Uncharacterized protein</fullName>
    </submittedName>
</protein>
<keyword evidence="2" id="KW-0732">Signal</keyword>
<gene>
    <name evidence="3" type="ORF">GCM10008171_23770</name>
</gene>
<evidence type="ECO:0000256" key="2">
    <source>
        <dbReference type="SAM" id="SignalP"/>
    </source>
</evidence>
<keyword evidence="4" id="KW-1185">Reference proteome</keyword>
<reference evidence="3" key="2">
    <citation type="submission" date="2023-01" db="EMBL/GenBank/DDBJ databases">
        <authorList>
            <person name="Sun Q."/>
            <person name="Evtushenko L."/>
        </authorList>
    </citation>
    <scope>NUCLEOTIDE SEQUENCE</scope>
    <source>
        <strain evidence="3">VKM B-2555</strain>
    </source>
</reference>
<accession>A0A9W6JKC7</accession>
<proteinExistence type="predicted"/>
<reference evidence="3" key="1">
    <citation type="journal article" date="2014" name="Int. J. Syst. Evol. Microbiol.">
        <title>Complete genome sequence of Corynebacterium casei LMG S-19264T (=DSM 44701T), isolated from a smear-ripened cheese.</title>
        <authorList>
            <consortium name="US DOE Joint Genome Institute (JGI-PGF)"/>
            <person name="Walter F."/>
            <person name="Albersmeier A."/>
            <person name="Kalinowski J."/>
            <person name="Ruckert C."/>
        </authorList>
    </citation>
    <scope>NUCLEOTIDE SEQUENCE</scope>
    <source>
        <strain evidence="3">VKM B-2555</strain>
    </source>
</reference>
<feature type="region of interest" description="Disordered" evidence="1">
    <location>
        <begin position="265"/>
        <end position="299"/>
    </location>
</feature>
<comment type="caution">
    <text evidence="3">The sequence shown here is derived from an EMBL/GenBank/DDBJ whole genome shotgun (WGS) entry which is preliminary data.</text>
</comment>
<organism evidence="3 4">
    <name type="scientific">Methylopila jiangsuensis</name>
    <dbReference type="NCBI Taxonomy" id="586230"/>
    <lineage>
        <taxon>Bacteria</taxon>
        <taxon>Pseudomonadati</taxon>
        <taxon>Pseudomonadota</taxon>
        <taxon>Alphaproteobacteria</taxon>
        <taxon>Hyphomicrobiales</taxon>
        <taxon>Methylopilaceae</taxon>
        <taxon>Methylopila</taxon>
    </lineage>
</organism>
<dbReference type="Proteomes" id="UP001143364">
    <property type="component" value="Unassembled WGS sequence"/>
</dbReference>
<sequence>MRTWGRRRGALLSGVALGVVAAFLMTADAARAADMAESVAGLPAVDGFNGKLEGFGGWGDSKGFRSGSNFVGGGLGSLSAPLGHSFGFQLDGMAAARQGDFVGGAAGHLFTRDPSSHLIGLYGSGVGFDDPSKTRSYKIGAEAEAYLGRFTLSGVAGYEHVDAKKAFLGLDGAGARVFSDPKDGGSFFDQIDVSFYPADNLKLSAGHRYVGRKHAAALGLEALLPVGGVGVSAFAEGRIGEEDYKAAWAGVKIYFGESKSLIRRHRESDPPNRLKDDLFAASSRRDRVGAVPPPPPPPPGCEVTNCGCVFQ</sequence>
<feature type="signal peptide" evidence="2">
    <location>
        <begin position="1"/>
        <end position="32"/>
    </location>
</feature>
<evidence type="ECO:0000313" key="4">
    <source>
        <dbReference type="Proteomes" id="UP001143364"/>
    </source>
</evidence>